<evidence type="ECO:0000313" key="1">
    <source>
        <dbReference type="EMBL" id="KAF1999544.1"/>
    </source>
</evidence>
<gene>
    <name evidence="1" type="ORF">P154DRAFT_228765</name>
</gene>
<reference evidence="1" key="1">
    <citation type="journal article" date="2020" name="Stud. Mycol.">
        <title>101 Dothideomycetes genomes: a test case for predicting lifestyles and emergence of pathogens.</title>
        <authorList>
            <person name="Haridas S."/>
            <person name="Albert R."/>
            <person name="Binder M."/>
            <person name="Bloem J."/>
            <person name="Labutti K."/>
            <person name="Salamov A."/>
            <person name="Andreopoulos B."/>
            <person name="Baker S."/>
            <person name="Barry K."/>
            <person name="Bills G."/>
            <person name="Bluhm B."/>
            <person name="Cannon C."/>
            <person name="Castanera R."/>
            <person name="Culley D."/>
            <person name="Daum C."/>
            <person name="Ezra D."/>
            <person name="Gonzalez J."/>
            <person name="Henrissat B."/>
            <person name="Kuo A."/>
            <person name="Liang C."/>
            <person name="Lipzen A."/>
            <person name="Lutzoni F."/>
            <person name="Magnuson J."/>
            <person name="Mondo S."/>
            <person name="Nolan M."/>
            <person name="Ohm R."/>
            <person name="Pangilinan J."/>
            <person name="Park H.-J."/>
            <person name="Ramirez L."/>
            <person name="Alfaro M."/>
            <person name="Sun H."/>
            <person name="Tritt A."/>
            <person name="Yoshinaga Y."/>
            <person name="Zwiers L.-H."/>
            <person name="Turgeon B."/>
            <person name="Goodwin S."/>
            <person name="Spatafora J."/>
            <person name="Crous P."/>
            <person name="Grigoriev I."/>
        </authorList>
    </citation>
    <scope>NUCLEOTIDE SEQUENCE</scope>
    <source>
        <strain evidence="1">CBS 123094</strain>
    </source>
</reference>
<keyword evidence="2" id="KW-1185">Reference proteome</keyword>
<accession>A0A6A5WF56</accession>
<sequence length="266" mass="30344">MLESLEILISSIKAYQDLFLTTTPRVPRTYHSLPHTGTNKIQQTRRVSHVRRISIPAFCNPRTLHKSYQRTSLPFFQPYSAACPIESLHLQIRAATPTATLRPIFPKLKRSQCAIPTVRHEQHGTAKLHARRSLSCALKLLFTSSIQLLMTPHFPVPIYPSIPHAACNHTKSKCHRTALNTWERPTNTNLLLETVRSLEELWRRWFWLSATGAQGRLLLGGPICDLALWTSTRCVSNGGRVTYFGWGAEMRVSSRARPRRFVIVEM</sequence>
<dbReference type="EMBL" id="ML977595">
    <property type="protein sequence ID" value="KAF1999544.1"/>
    <property type="molecule type" value="Genomic_DNA"/>
</dbReference>
<dbReference type="Proteomes" id="UP000799779">
    <property type="component" value="Unassembled WGS sequence"/>
</dbReference>
<evidence type="ECO:0000313" key="2">
    <source>
        <dbReference type="Proteomes" id="UP000799779"/>
    </source>
</evidence>
<protein>
    <submittedName>
        <fullName evidence="1">Uncharacterized protein</fullName>
    </submittedName>
</protein>
<name>A0A6A5WF56_9PLEO</name>
<proteinExistence type="predicted"/>
<organism evidence="1 2">
    <name type="scientific">Amniculicola lignicola CBS 123094</name>
    <dbReference type="NCBI Taxonomy" id="1392246"/>
    <lineage>
        <taxon>Eukaryota</taxon>
        <taxon>Fungi</taxon>
        <taxon>Dikarya</taxon>
        <taxon>Ascomycota</taxon>
        <taxon>Pezizomycotina</taxon>
        <taxon>Dothideomycetes</taxon>
        <taxon>Pleosporomycetidae</taxon>
        <taxon>Pleosporales</taxon>
        <taxon>Amniculicolaceae</taxon>
        <taxon>Amniculicola</taxon>
    </lineage>
</organism>
<dbReference type="AlphaFoldDB" id="A0A6A5WF56"/>